<dbReference type="Proteomes" id="UP001240150">
    <property type="component" value="Chromosome"/>
</dbReference>
<dbReference type="PANTHER" id="PTHR33204">
    <property type="entry name" value="TRANSCRIPTIONAL REGULATOR, MARR FAMILY"/>
    <property type="match status" value="1"/>
</dbReference>
<keyword evidence="6" id="KW-1185">Reference proteome</keyword>
<organism evidence="5 6">
    <name type="scientific">Actinoplanes oblitus</name>
    <dbReference type="NCBI Taxonomy" id="3040509"/>
    <lineage>
        <taxon>Bacteria</taxon>
        <taxon>Bacillati</taxon>
        <taxon>Actinomycetota</taxon>
        <taxon>Actinomycetes</taxon>
        <taxon>Micromonosporales</taxon>
        <taxon>Micromonosporaceae</taxon>
        <taxon>Actinoplanes</taxon>
    </lineage>
</organism>
<dbReference type="PROSITE" id="PS51118">
    <property type="entry name" value="HTH_HXLR"/>
    <property type="match status" value="1"/>
</dbReference>
<dbReference type="PANTHER" id="PTHR33204:SF39">
    <property type="entry name" value="TRANSCRIPTIONAL REGULATORY PROTEIN"/>
    <property type="match status" value="1"/>
</dbReference>
<reference evidence="5 6" key="1">
    <citation type="submission" date="2023-06" db="EMBL/GenBank/DDBJ databases">
        <authorList>
            <person name="Yushchuk O."/>
            <person name="Binda E."/>
            <person name="Ruckert-Reed C."/>
            <person name="Fedorenko V."/>
            <person name="Kalinowski J."/>
            <person name="Marinelli F."/>
        </authorList>
    </citation>
    <scope>NUCLEOTIDE SEQUENCE [LARGE SCALE GENOMIC DNA]</scope>
    <source>
        <strain evidence="5 6">NRRL 3884</strain>
    </source>
</reference>
<evidence type="ECO:0000256" key="3">
    <source>
        <dbReference type="ARBA" id="ARBA00023163"/>
    </source>
</evidence>
<dbReference type="InterPro" id="IPR002577">
    <property type="entry name" value="HTH_HxlR"/>
</dbReference>
<dbReference type="Pfam" id="PF01638">
    <property type="entry name" value="HxlR"/>
    <property type="match status" value="1"/>
</dbReference>
<dbReference type="EMBL" id="CP126980">
    <property type="protein sequence ID" value="WIM99955.1"/>
    <property type="molecule type" value="Genomic_DNA"/>
</dbReference>
<accession>A0ABY8WQ27</accession>
<dbReference type="InterPro" id="IPR036388">
    <property type="entry name" value="WH-like_DNA-bd_sf"/>
</dbReference>
<sequence length="130" mass="14088">MEVTVATTKTALDDEATCRQVLKILALVGDKWSLLVIGHLGQGPVRFSALQRAVTGVSHRMLTVTLRQLERDGLVTRTVYACVPPRVEYALTGLGATLLPSVKVLATWAEANLDVITKNQQAFDADAQTE</sequence>
<evidence type="ECO:0000313" key="5">
    <source>
        <dbReference type="EMBL" id="WIM99955.1"/>
    </source>
</evidence>
<keyword evidence="3" id="KW-0804">Transcription</keyword>
<keyword evidence="1" id="KW-0805">Transcription regulation</keyword>
<dbReference type="Gene3D" id="1.10.10.10">
    <property type="entry name" value="Winged helix-like DNA-binding domain superfamily/Winged helix DNA-binding domain"/>
    <property type="match status" value="1"/>
</dbReference>
<dbReference type="RefSeq" id="WP_284921406.1">
    <property type="nucleotide sequence ID" value="NZ_CP126980.1"/>
</dbReference>
<feature type="domain" description="HTH hxlR-type" evidence="4">
    <location>
        <begin position="18"/>
        <end position="117"/>
    </location>
</feature>
<dbReference type="SUPFAM" id="SSF46785">
    <property type="entry name" value="Winged helix' DNA-binding domain"/>
    <property type="match status" value="1"/>
</dbReference>
<keyword evidence="2" id="KW-0238">DNA-binding</keyword>
<evidence type="ECO:0000256" key="1">
    <source>
        <dbReference type="ARBA" id="ARBA00023015"/>
    </source>
</evidence>
<protein>
    <submittedName>
        <fullName evidence="5">Helix-turn-helix domain-containing protein</fullName>
    </submittedName>
</protein>
<evidence type="ECO:0000259" key="4">
    <source>
        <dbReference type="PROSITE" id="PS51118"/>
    </source>
</evidence>
<gene>
    <name evidence="5" type="ORF">ACTOB_003626</name>
</gene>
<evidence type="ECO:0000256" key="2">
    <source>
        <dbReference type="ARBA" id="ARBA00023125"/>
    </source>
</evidence>
<dbReference type="InterPro" id="IPR036390">
    <property type="entry name" value="WH_DNA-bd_sf"/>
</dbReference>
<evidence type="ECO:0000313" key="6">
    <source>
        <dbReference type="Proteomes" id="UP001240150"/>
    </source>
</evidence>
<proteinExistence type="predicted"/>
<name>A0ABY8WQ27_9ACTN</name>